<dbReference type="EMBL" id="QOVW01000028">
    <property type="protein sequence ID" value="RDB36766.1"/>
    <property type="molecule type" value="Genomic_DNA"/>
</dbReference>
<evidence type="ECO:0008006" key="3">
    <source>
        <dbReference type="Google" id="ProtNLM"/>
    </source>
</evidence>
<sequence length="143" mass="16460">MYPYIPKRSEPRYETALIAYVIPYKWIPFFKIKVVILDLSWNGFKIEFPEKLIKKLKYNSILSIKIPINQFNISTITKIKLKIMIKWFNLESKRAGGIFAHPRGEKAIVLGNLIQKLAILKQKEDELNLGSKAYASASGEEAS</sequence>
<protein>
    <recommendedName>
        <fullName evidence="3">PilZ domain-containing protein</fullName>
    </recommendedName>
</protein>
<evidence type="ECO:0000313" key="1">
    <source>
        <dbReference type="EMBL" id="RDB36766.1"/>
    </source>
</evidence>
<keyword evidence="2" id="KW-1185">Reference proteome</keyword>
<dbReference type="AlphaFoldDB" id="A0A369KZZ2"/>
<proteinExistence type="predicted"/>
<evidence type="ECO:0000313" key="2">
    <source>
        <dbReference type="Proteomes" id="UP000253934"/>
    </source>
</evidence>
<reference evidence="1" key="1">
    <citation type="submission" date="2018-04" db="EMBL/GenBank/DDBJ databases">
        <title>Draft genome sequence of the Candidatus Spirobacillus cienkowskii, a pathogen of freshwater Daphnia species, reconstructed from hemolymph metagenomic reads.</title>
        <authorList>
            <person name="Bresciani L."/>
            <person name="Lemos L.N."/>
            <person name="Wale N."/>
            <person name="Lin J.Y."/>
            <person name="Fernandes G.R."/>
            <person name="Duffy M.A."/>
            <person name="Rodrigues J.M."/>
        </authorList>
    </citation>
    <scope>NUCLEOTIDE SEQUENCE [LARGE SCALE GENOMIC DNA]</scope>
    <source>
        <strain evidence="1">Binning01</strain>
    </source>
</reference>
<comment type="caution">
    <text evidence="1">The sequence shown here is derived from an EMBL/GenBank/DDBJ whole genome shotgun (WGS) entry which is preliminary data.</text>
</comment>
<accession>A0A369KZZ2</accession>
<organism evidence="1 2">
    <name type="scientific">Spirobacillus cienkowskii</name>
    <dbReference type="NCBI Taxonomy" id="495820"/>
    <lineage>
        <taxon>Bacteria</taxon>
        <taxon>Pseudomonadati</taxon>
        <taxon>Bdellovibrionota</taxon>
        <taxon>Oligoflexia</taxon>
        <taxon>Silvanigrellales</taxon>
        <taxon>Spirobacillus</taxon>
    </lineage>
</organism>
<name>A0A369KZZ2_9BACT</name>
<gene>
    <name evidence="1" type="ORF">DCC88_03380</name>
</gene>
<dbReference type="Proteomes" id="UP000253934">
    <property type="component" value="Unassembled WGS sequence"/>
</dbReference>